<dbReference type="Proteomes" id="UP001165083">
    <property type="component" value="Unassembled WGS sequence"/>
</dbReference>
<keyword evidence="4" id="KW-1185">Reference proteome</keyword>
<feature type="region of interest" description="Disordered" evidence="1">
    <location>
        <begin position="33"/>
        <end position="57"/>
    </location>
</feature>
<evidence type="ECO:0000313" key="4">
    <source>
        <dbReference type="Proteomes" id="UP001165083"/>
    </source>
</evidence>
<sequence length="579" mass="63031">MSRAWVALCVLIAMTLCVKNSSAANFDFSTVTSDSASNKDEVPSFDTPHPSVSPARASASASKADESFFSYTNIPDVSLNIPTDGSVPPNWVGPSIGDFADTACYRKTYKRDSLGECPQGYNASRHKCWAQCPISYPVQCFGECIPQNDDCTLEIMSKVTNPGYVVLNSATAGVFNAIYKSFMALKTGLMCAFNVFNIAEGISRFMRFRQLMTPNGTTEEILAMVYQTDLFLVDLPVAITACMGYPVPRYAYFADAVVTAAETIVKQLMINHNLIMSSAASFLAFFKNTTAGNSTKDLDAESVANLTSLIDSGTKCGFELKRLTDRVVIKLGDMREDNPSATVEDIRTEMSKSSIVLNDVPTVTNKCMGELLTKKKPYAAYQTRDTLRKTIGVIIDQLITTSKTDMGKAMSREDYWIKTANFGLLGLSAIDPTGIAFMTYNYVQPVCGPTEFIGEIDDGTLAEALGLTTMDDAFRGSEGTWTKKGDGVVKIKFISTDTKNVKVSIHSGGKKFASVKVDSGETVTWTSTVKALQDKTMYLDRWRVDFLGLPGSGGGSLLLWVPRSSEGGHLEMTVKINKS</sequence>
<proteinExistence type="predicted"/>
<dbReference type="EMBL" id="BSXW01000478">
    <property type="protein sequence ID" value="GMF23508.1"/>
    <property type="molecule type" value="Genomic_DNA"/>
</dbReference>
<gene>
    <name evidence="3" type="ORF">Plil01_000950300</name>
</gene>
<evidence type="ECO:0000313" key="3">
    <source>
        <dbReference type="EMBL" id="GMF23508.1"/>
    </source>
</evidence>
<reference evidence="3" key="1">
    <citation type="submission" date="2023-04" db="EMBL/GenBank/DDBJ databases">
        <title>Phytophthora lilii NBRC 32176.</title>
        <authorList>
            <person name="Ichikawa N."/>
            <person name="Sato H."/>
            <person name="Tonouchi N."/>
        </authorList>
    </citation>
    <scope>NUCLEOTIDE SEQUENCE</scope>
    <source>
        <strain evidence="3">NBRC 32176</strain>
    </source>
</reference>
<feature type="chain" id="PRO_5040934241" evidence="2">
    <location>
        <begin position="24"/>
        <end position="579"/>
    </location>
</feature>
<feature type="signal peptide" evidence="2">
    <location>
        <begin position="1"/>
        <end position="23"/>
    </location>
</feature>
<protein>
    <submittedName>
        <fullName evidence="3">Unnamed protein product</fullName>
    </submittedName>
</protein>
<name>A0A9W6WZN1_9STRA</name>
<organism evidence="3 4">
    <name type="scientific">Phytophthora lilii</name>
    <dbReference type="NCBI Taxonomy" id="2077276"/>
    <lineage>
        <taxon>Eukaryota</taxon>
        <taxon>Sar</taxon>
        <taxon>Stramenopiles</taxon>
        <taxon>Oomycota</taxon>
        <taxon>Peronosporomycetes</taxon>
        <taxon>Peronosporales</taxon>
        <taxon>Peronosporaceae</taxon>
        <taxon>Phytophthora</taxon>
    </lineage>
</organism>
<dbReference type="AlphaFoldDB" id="A0A9W6WZN1"/>
<accession>A0A9W6WZN1</accession>
<dbReference type="OrthoDB" id="155171at2759"/>
<evidence type="ECO:0000256" key="1">
    <source>
        <dbReference type="SAM" id="MobiDB-lite"/>
    </source>
</evidence>
<comment type="caution">
    <text evidence="3">The sequence shown here is derived from an EMBL/GenBank/DDBJ whole genome shotgun (WGS) entry which is preliminary data.</text>
</comment>
<evidence type="ECO:0000256" key="2">
    <source>
        <dbReference type="SAM" id="SignalP"/>
    </source>
</evidence>
<keyword evidence="2" id="KW-0732">Signal</keyword>